<name>A0A922HL43_DERFA</name>
<dbReference type="InterPro" id="IPR051506">
    <property type="entry name" value="ATOS_Transcription_Regulators"/>
</dbReference>
<feature type="compositionally biased region" description="Polar residues" evidence="2">
    <location>
        <begin position="218"/>
        <end position="248"/>
    </location>
</feature>
<dbReference type="SMART" id="SM01177">
    <property type="entry name" value="DUF4210"/>
    <property type="match status" value="1"/>
</dbReference>
<evidence type="ECO:0000256" key="2">
    <source>
        <dbReference type="SAM" id="MobiDB-lite"/>
    </source>
</evidence>
<gene>
    <name evidence="4" type="ORF">DERF_013059</name>
</gene>
<dbReference type="InterPro" id="IPR025261">
    <property type="entry name" value="Atos-like_cons_dom"/>
</dbReference>
<feature type="region of interest" description="Disordered" evidence="2">
    <location>
        <begin position="195"/>
        <end position="248"/>
    </location>
</feature>
<accession>A0A922HL43</accession>
<dbReference type="Pfam" id="PF13889">
    <property type="entry name" value="Chromosome_seg"/>
    <property type="match status" value="1"/>
</dbReference>
<proteinExistence type="inferred from homology"/>
<feature type="region of interest" description="Disordered" evidence="2">
    <location>
        <begin position="38"/>
        <end position="74"/>
    </location>
</feature>
<dbReference type="EMBL" id="ASGP02000007">
    <property type="protein sequence ID" value="KAH9497046.1"/>
    <property type="molecule type" value="Genomic_DNA"/>
</dbReference>
<dbReference type="AlphaFoldDB" id="A0A922HL43"/>
<dbReference type="Proteomes" id="UP000790347">
    <property type="component" value="Unassembled WGS sequence"/>
</dbReference>
<feature type="compositionally biased region" description="Low complexity" evidence="2">
    <location>
        <begin position="38"/>
        <end position="61"/>
    </location>
</feature>
<protein>
    <recommendedName>
        <fullName evidence="3">Atos-like conserved domain-containing protein</fullName>
    </recommendedName>
</protein>
<feature type="compositionally biased region" description="Acidic residues" evidence="2">
    <location>
        <begin position="62"/>
        <end position="72"/>
    </location>
</feature>
<dbReference type="PANTHER" id="PTHR13199">
    <property type="entry name" value="GH03947P"/>
    <property type="match status" value="1"/>
</dbReference>
<feature type="domain" description="Atos-like conserved" evidence="3">
    <location>
        <begin position="305"/>
        <end position="367"/>
    </location>
</feature>
<evidence type="ECO:0000313" key="4">
    <source>
        <dbReference type="EMBL" id="KAH9497046.1"/>
    </source>
</evidence>
<comment type="similarity">
    <text evidence="1">Belongs to the ATOS family.</text>
</comment>
<feature type="compositionally biased region" description="Low complexity" evidence="2">
    <location>
        <begin position="202"/>
        <end position="217"/>
    </location>
</feature>
<reference evidence="4" key="1">
    <citation type="submission" date="2013-05" db="EMBL/GenBank/DDBJ databases">
        <authorList>
            <person name="Yim A.K.Y."/>
            <person name="Chan T.F."/>
            <person name="Ji K.M."/>
            <person name="Liu X.Y."/>
            <person name="Zhou J.W."/>
            <person name="Li R.Q."/>
            <person name="Yang K.Y."/>
            <person name="Li J."/>
            <person name="Li M."/>
            <person name="Law P.T.W."/>
            <person name="Wu Y.L."/>
            <person name="Cai Z.L."/>
            <person name="Qin H."/>
            <person name="Bao Y."/>
            <person name="Leung R.K.K."/>
            <person name="Ng P.K.S."/>
            <person name="Zou J."/>
            <person name="Zhong X.J."/>
            <person name="Ran P.X."/>
            <person name="Zhong N.S."/>
            <person name="Liu Z.G."/>
            <person name="Tsui S.K.W."/>
        </authorList>
    </citation>
    <scope>NUCLEOTIDE SEQUENCE</scope>
    <source>
        <strain evidence="4">Derf</strain>
        <tissue evidence="4">Whole organism</tissue>
    </source>
</reference>
<dbReference type="Pfam" id="PF13915">
    <property type="entry name" value="DUF4210"/>
    <property type="match status" value="1"/>
</dbReference>
<organism evidence="4 5">
    <name type="scientific">Dermatophagoides farinae</name>
    <name type="common">American house dust mite</name>
    <dbReference type="NCBI Taxonomy" id="6954"/>
    <lineage>
        <taxon>Eukaryota</taxon>
        <taxon>Metazoa</taxon>
        <taxon>Ecdysozoa</taxon>
        <taxon>Arthropoda</taxon>
        <taxon>Chelicerata</taxon>
        <taxon>Arachnida</taxon>
        <taxon>Acari</taxon>
        <taxon>Acariformes</taxon>
        <taxon>Sarcoptiformes</taxon>
        <taxon>Astigmata</taxon>
        <taxon>Psoroptidia</taxon>
        <taxon>Analgoidea</taxon>
        <taxon>Pyroglyphidae</taxon>
        <taxon>Dermatophagoidinae</taxon>
        <taxon>Dermatophagoides</taxon>
    </lineage>
</organism>
<dbReference type="InterPro" id="IPR033473">
    <property type="entry name" value="Atos-like_C"/>
</dbReference>
<reference evidence="4" key="2">
    <citation type="journal article" date="2022" name="Res Sq">
        <title>Comparative Genomics Reveals Insights into the Divergent Evolution of Astigmatic Mites and Household Pest Adaptations.</title>
        <authorList>
            <person name="Xiong Q."/>
            <person name="Wan A.T.-Y."/>
            <person name="Liu X.-Y."/>
            <person name="Fung C.S.-H."/>
            <person name="Xiao X."/>
            <person name="Malainual N."/>
            <person name="Hou J."/>
            <person name="Wang L."/>
            <person name="Wang M."/>
            <person name="Yang K."/>
            <person name="Cui Y."/>
            <person name="Leung E."/>
            <person name="Nong W."/>
            <person name="Shin S.-K."/>
            <person name="Au S."/>
            <person name="Jeong K.Y."/>
            <person name="Chew F.T."/>
            <person name="Hui J."/>
            <person name="Leung T.F."/>
            <person name="Tungtrongchitr A."/>
            <person name="Zhong N."/>
            <person name="Liu Z."/>
            <person name="Tsui S."/>
        </authorList>
    </citation>
    <scope>NUCLEOTIDE SEQUENCE</scope>
    <source>
        <strain evidence="4">Derf</strain>
        <tissue evidence="4">Whole organism</tissue>
    </source>
</reference>
<dbReference type="PANTHER" id="PTHR13199:SF11">
    <property type="entry name" value="PROTEIN ATOSSA"/>
    <property type="match status" value="1"/>
</dbReference>
<evidence type="ECO:0000256" key="1">
    <source>
        <dbReference type="ARBA" id="ARBA00034497"/>
    </source>
</evidence>
<evidence type="ECO:0000259" key="3">
    <source>
        <dbReference type="SMART" id="SM01177"/>
    </source>
</evidence>
<keyword evidence="5" id="KW-1185">Reference proteome</keyword>
<evidence type="ECO:0000313" key="5">
    <source>
        <dbReference type="Proteomes" id="UP000790347"/>
    </source>
</evidence>
<sequence length="502" mass="55746">MHQHGKDVTATATANNLAGLNIGDVFHGGAGGGDVGVIGWRGQNNSPSSSSSSTTIRSNIIGDDDDDDDDDDIRSCQHQQQQQQFYHSCNHNTRTDKYRCGCNQSSNGAGGGGHSGFRSRSKTIHSCNSYYSTYQNQHHHHNNNPYNNIHYHHQNNLLRYQDLYHQQINNSCTSGDGFNPRGTMRNLIVEYRTKTRKVDPLSSSTTISSSSMTPSSSINDDNGTSTMDGSSSSCNGNGDPNTEVKNTTAPIRKSGTCFDFDSSLTSVNAIKKALFHKDPDGKDDYHHPNLRSKLSLSAPTTTSGLLGNFEESVLNGRLDPASIVHGFTAEIGASGGFCPSHKTFPVTVFFYTLQDTDKGEKMSSPYLGHINLGEKGYHIPRQGTVQVTLFNPNRTVVKMFVVRYDLSDMPPNCRTFLRQRTLFMPSDANEHHPDSRKWLRYLIHLRFQSSKSGRIRLHTDIRILVFRKHDLDVATMNGGAPYELRSFVQMPSNPKYSKNIKT</sequence>
<comment type="caution">
    <text evidence="4">The sequence shown here is derived from an EMBL/GenBank/DDBJ whole genome shotgun (WGS) entry which is preliminary data.</text>
</comment>